<keyword evidence="11" id="KW-1185">Reference proteome</keyword>
<feature type="binding site" evidence="8">
    <location>
        <begin position="37"/>
        <end position="39"/>
    </location>
    <ligand>
        <name>S-adenosyl-L-methionine</name>
        <dbReference type="ChEBI" id="CHEBI:59789"/>
    </ligand>
</feature>
<dbReference type="SUPFAM" id="SSF102114">
    <property type="entry name" value="Radical SAM enzymes"/>
    <property type="match status" value="1"/>
</dbReference>
<feature type="binding site" evidence="8">
    <location>
        <position position="40"/>
    </location>
    <ligand>
        <name>Mg(2+)</name>
        <dbReference type="ChEBI" id="CHEBI:18420"/>
    </ligand>
</feature>
<dbReference type="GeneID" id="14406347"/>
<comment type="caution">
    <text evidence="8">Lacks conserved residue(s) required for the propagation of feature annotation.</text>
</comment>
<dbReference type="HOGENOM" id="CLU_066739_1_0_2"/>
<comment type="function">
    <text evidence="8">Catalyzes the complex heterocyclic radical-mediated conversion of 6-carboxy-5,6,7,8-tetrahydropterin (CPH4) to 7-carboxy-7-deazaguanine (CDG), a step common to the biosynthetic pathways of all 7-deazapurine-containing compounds.</text>
</comment>
<dbReference type="PANTHER" id="PTHR42836:SF1">
    <property type="entry name" value="7-CARBOXY-7-DEAZAGUANINE SYNTHASE"/>
    <property type="match status" value="1"/>
</dbReference>
<keyword evidence="5 8" id="KW-0408">Iron</keyword>
<name>L0L169_METHD</name>
<comment type="pathway">
    <text evidence="8">Purine metabolism; 7-cyano-7-deazaguanine biosynthesis.</text>
</comment>
<reference evidence="11" key="1">
    <citation type="submission" date="2012-02" db="EMBL/GenBank/DDBJ databases">
        <title>Complete sequence of chromosome of Methanomethylovorans hollandica DSM 15978.</title>
        <authorList>
            <person name="Lucas S."/>
            <person name="Copeland A."/>
            <person name="Lapidus A."/>
            <person name="Glavina del Rio T."/>
            <person name="Dalin E."/>
            <person name="Tice H."/>
            <person name="Bruce D."/>
            <person name="Goodwin L."/>
            <person name="Pitluck S."/>
            <person name="Peters L."/>
            <person name="Mikhailova N."/>
            <person name="Held B."/>
            <person name="Kyrpides N."/>
            <person name="Mavromatis K."/>
            <person name="Ivanova N."/>
            <person name="Brettin T."/>
            <person name="Detter J.C."/>
            <person name="Han C."/>
            <person name="Larimer F."/>
            <person name="Land M."/>
            <person name="Hauser L."/>
            <person name="Markowitz V."/>
            <person name="Cheng J.-F."/>
            <person name="Hugenholtz P."/>
            <person name="Woyke T."/>
            <person name="Wu D."/>
            <person name="Spring S."/>
            <person name="Schroeder M."/>
            <person name="Brambilla E."/>
            <person name="Klenk H.-P."/>
            <person name="Eisen J.A."/>
        </authorList>
    </citation>
    <scope>NUCLEOTIDE SEQUENCE [LARGE SCALE GENOMIC DNA]</scope>
    <source>
        <strain evidence="11">DSM 15978 / NBRC 107637 / DMS1</strain>
    </source>
</reference>
<dbReference type="EMBL" id="CP003362">
    <property type="protein sequence ID" value="AGB50014.1"/>
    <property type="molecule type" value="Genomic_DNA"/>
</dbReference>
<dbReference type="STRING" id="867904.Metho_1834"/>
<feature type="binding site" evidence="8">
    <location>
        <position position="89"/>
    </location>
    <ligand>
        <name>S-adenosyl-L-methionine</name>
        <dbReference type="ChEBI" id="CHEBI:59789"/>
    </ligand>
</feature>
<keyword evidence="4 8" id="KW-0460">Magnesium</keyword>
<dbReference type="OrthoDB" id="7980at2157"/>
<proteinExistence type="inferred from homology"/>
<keyword evidence="2 8" id="KW-0949">S-adenosyl-L-methionine</keyword>
<feature type="binding site" evidence="8">
    <location>
        <position position="38"/>
    </location>
    <ligand>
        <name>[4Fe-4S] cluster</name>
        <dbReference type="ChEBI" id="CHEBI:49883"/>
        <note>4Fe-4S-S-AdoMet</note>
    </ligand>
</feature>
<comment type="cofactor">
    <cofactor evidence="8">
        <name>Mg(2+)</name>
        <dbReference type="ChEBI" id="CHEBI:18420"/>
    </cofactor>
</comment>
<evidence type="ECO:0000256" key="8">
    <source>
        <dbReference type="HAMAP-Rule" id="MF_00917"/>
    </source>
</evidence>
<keyword evidence="3 8" id="KW-0479">Metal-binding</keyword>
<evidence type="ECO:0000256" key="3">
    <source>
        <dbReference type="ARBA" id="ARBA00022723"/>
    </source>
</evidence>
<dbReference type="UniPathway" id="UPA00391"/>
<comment type="similarity">
    <text evidence="8">Belongs to the radical SAM superfamily. 7-carboxy-7-deazaguanine synthase family.</text>
</comment>
<protein>
    <recommendedName>
        <fullName evidence="8">7-carboxy-7-deazaguanine synthase</fullName>
        <shortName evidence="8">CDG synthase</shortName>
        <ecNumber evidence="8">4.3.99.3</ecNumber>
    </recommendedName>
    <alternativeName>
        <fullName evidence="8">Archaeosine biosynthesis protein QueE</fullName>
    </alternativeName>
</protein>
<organism evidence="10 11">
    <name type="scientific">Methanomethylovorans hollandica (strain DSM 15978 / NBRC 107637 / DMS1)</name>
    <dbReference type="NCBI Taxonomy" id="867904"/>
    <lineage>
        <taxon>Archaea</taxon>
        <taxon>Methanobacteriati</taxon>
        <taxon>Methanobacteriota</taxon>
        <taxon>Stenosarchaea group</taxon>
        <taxon>Methanomicrobia</taxon>
        <taxon>Methanosarcinales</taxon>
        <taxon>Methanosarcinaceae</taxon>
        <taxon>Methanomethylovorans</taxon>
    </lineage>
</organism>
<evidence type="ECO:0000313" key="11">
    <source>
        <dbReference type="Proteomes" id="UP000010866"/>
    </source>
</evidence>
<keyword evidence="1 8" id="KW-0004">4Fe-4S</keyword>
<comment type="catalytic activity">
    <reaction evidence="8">
        <text>6-carboxy-5,6,7,8-tetrahydropterin + H(+) = 7-carboxy-7-carbaguanine + NH4(+)</text>
        <dbReference type="Rhea" id="RHEA:27974"/>
        <dbReference type="ChEBI" id="CHEBI:15378"/>
        <dbReference type="ChEBI" id="CHEBI:28938"/>
        <dbReference type="ChEBI" id="CHEBI:61032"/>
        <dbReference type="ChEBI" id="CHEBI:61036"/>
        <dbReference type="EC" id="4.3.99.3"/>
    </reaction>
</comment>
<dbReference type="InterPro" id="IPR013785">
    <property type="entry name" value="Aldolase_TIM"/>
</dbReference>
<feature type="domain" description="Radical SAM core" evidence="9">
    <location>
        <begin position="18"/>
        <end position="238"/>
    </location>
</feature>
<feature type="binding site" evidence="8">
    <location>
        <position position="87"/>
    </location>
    <ligand>
        <name>substrate</name>
    </ligand>
</feature>
<gene>
    <name evidence="8" type="primary">queE</name>
    <name evidence="10" type="ordered locus">Metho_1834</name>
</gene>
<dbReference type="AlphaFoldDB" id="L0L169"/>
<dbReference type="InterPro" id="IPR007197">
    <property type="entry name" value="rSAM"/>
</dbReference>
<dbReference type="SFLD" id="SFLDS00029">
    <property type="entry name" value="Radical_SAM"/>
    <property type="match status" value="1"/>
</dbReference>
<sequence>MKAPITEIFCSVQGEGPYVGNRQVFLRFAGCNLNCPYCDTNVKTSEACKYEETPGSDIFKYVQNLLTPEQVGDLVDPFMNIHSMSLTGGEPLLYADFITELDVVFPLYLESNMTLPDQARKVKDHVAFVSGDVKLTEEFQGEEVQPHIERTIETFRILRKNENRDCFCKVVMTKNTSATDVLDVAGSISNYISCIILQPVTQYELRPDVRTLLELQNELLGEIDTLIIPQTHRMWGCL</sequence>
<dbReference type="GO" id="GO:1904047">
    <property type="term" value="F:S-adenosyl-L-methionine binding"/>
    <property type="evidence" value="ECO:0007669"/>
    <property type="project" value="UniProtKB-UniRule"/>
</dbReference>
<comment type="cofactor">
    <cofactor evidence="8">
        <name>S-adenosyl-L-methionine</name>
        <dbReference type="ChEBI" id="CHEBI:59789"/>
    </cofactor>
    <text evidence="8">Binds 1 S-adenosyl-L-methionine per subunit.</text>
</comment>
<dbReference type="KEGG" id="mhz:Metho_1834"/>
<feature type="binding site" evidence="8">
    <location>
        <begin position="12"/>
        <end position="14"/>
    </location>
    <ligand>
        <name>substrate</name>
    </ligand>
</feature>
<keyword evidence="6 8" id="KW-0411">Iron-sulfur</keyword>
<dbReference type="GO" id="GO:0016840">
    <property type="term" value="F:carbon-nitrogen lyase activity"/>
    <property type="evidence" value="ECO:0007669"/>
    <property type="project" value="UniProtKB-UniRule"/>
</dbReference>
<comment type="cofactor">
    <cofactor evidence="8">
        <name>[4Fe-4S] cluster</name>
        <dbReference type="ChEBI" id="CHEBI:49883"/>
    </cofactor>
    <text evidence="8">Binds 1 [4Fe-4S] cluster. The cluster is coordinated with 3 cysteines and an exchangeable S-adenosyl-L-methionine.</text>
</comment>
<evidence type="ECO:0000256" key="2">
    <source>
        <dbReference type="ARBA" id="ARBA00022691"/>
    </source>
</evidence>
<dbReference type="InterPro" id="IPR024924">
    <property type="entry name" value="7-CO-7-deazaguanine_synth-like"/>
</dbReference>
<evidence type="ECO:0000256" key="7">
    <source>
        <dbReference type="ARBA" id="ARBA00023239"/>
    </source>
</evidence>
<keyword evidence="7 8" id="KW-0456">Lyase</keyword>
<dbReference type="HAMAP" id="MF_00917">
    <property type="entry name" value="QueE"/>
    <property type="match status" value="1"/>
</dbReference>
<evidence type="ECO:0000256" key="6">
    <source>
        <dbReference type="ARBA" id="ARBA00023014"/>
    </source>
</evidence>
<dbReference type="PANTHER" id="PTHR42836">
    <property type="entry name" value="7-CARBOXY-7-DEAZAGUANINE SYNTHASE"/>
    <property type="match status" value="1"/>
</dbReference>
<evidence type="ECO:0000256" key="5">
    <source>
        <dbReference type="ARBA" id="ARBA00023004"/>
    </source>
</evidence>
<feature type="binding site" evidence="8">
    <location>
        <position position="31"/>
    </location>
    <ligand>
        <name>[4Fe-4S] cluster</name>
        <dbReference type="ChEBI" id="CHEBI:49883"/>
        <note>4Fe-4S-S-AdoMet</note>
    </ligand>
</feature>
<dbReference type="GO" id="GO:0000287">
    <property type="term" value="F:magnesium ion binding"/>
    <property type="evidence" value="ECO:0007669"/>
    <property type="project" value="UniProtKB-UniRule"/>
</dbReference>
<dbReference type="Pfam" id="PF04055">
    <property type="entry name" value="Radical_SAM"/>
    <property type="match status" value="1"/>
</dbReference>
<accession>L0L169</accession>
<evidence type="ECO:0000256" key="4">
    <source>
        <dbReference type="ARBA" id="ARBA00022842"/>
    </source>
</evidence>
<dbReference type="InterPro" id="IPR058240">
    <property type="entry name" value="rSAM_sf"/>
</dbReference>
<comment type="subunit">
    <text evidence="8">Homodimer.</text>
</comment>
<dbReference type="EC" id="4.3.99.3" evidence="8"/>
<feature type="binding site" evidence="8">
    <location>
        <position position="27"/>
    </location>
    <ligand>
        <name>substrate</name>
    </ligand>
</feature>
<evidence type="ECO:0000256" key="1">
    <source>
        <dbReference type="ARBA" id="ARBA00022485"/>
    </source>
</evidence>
<dbReference type="GO" id="GO:0051539">
    <property type="term" value="F:4 iron, 4 sulfur cluster binding"/>
    <property type="evidence" value="ECO:0007669"/>
    <property type="project" value="UniProtKB-UniRule"/>
</dbReference>
<dbReference type="Proteomes" id="UP000010866">
    <property type="component" value="Chromosome"/>
</dbReference>
<dbReference type="RefSeq" id="WP_015325179.1">
    <property type="nucleotide sequence ID" value="NC_019977.1"/>
</dbReference>
<evidence type="ECO:0000259" key="9">
    <source>
        <dbReference type="PROSITE" id="PS51918"/>
    </source>
</evidence>
<evidence type="ECO:0000313" key="10">
    <source>
        <dbReference type="EMBL" id="AGB50014.1"/>
    </source>
</evidence>
<dbReference type="PROSITE" id="PS51918">
    <property type="entry name" value="RADICAL_SAM"/>
    <property type="match status" value="1"/>
</dbReference>
<feature type="binding site" evidence="8">
    <location>
        <position position="35"/>
    </location>
    <ligand>
        <name>[4Fe-4S] cluster</name>
        <dbReference type="ChEBI" id="CHEBI:49883"/>
        <note>4Fe-4S-S-AdoMet</note>
    </ligand>
</feature>
<dbReference type="Gene3D" id="3.20.20.70">
    <property type="entry name" value="Aldolase class I"/>
    <property type="match status" value="1"/>
</dbReference>